<evidence type="ECO:0000313" key="2">
    <source>
        <dbReference type="Proteomes" id="UP001296706"/>
    </source>
</evidence>
<organism evidence="1 2">
    <name type="scientific">Pseudonocardia xinjiangensis</name>
    <dbReference type="NCBI Taxonomy" id="75289"/>
    <lineage>
        <taxon>Bacteria</taxon>
        <taxon>Bacillati</taxon>
        <taxon>Actinomycetota</taxon>
        <taxon>Actinomycetes</taxon>
        <taxon>Pseudonocardiales</taxon>
        <taxon>Pseudonocardiaceae</taxon>
        <taxon>Pseudonocardia</taxon>
    </lineage>
</organism>
<gene>
    <name evidence="1" type="ORF">HF577_19540</name>
</gene>
<name>A0ABX1RFV5_9PSEU</name>
<keyword evidence="2" id="KW-1185">Reference proteome</keyword>
<dbReference type="EMBL" id="JAAXKY010000063">
    <property type="protein sequence ID" value="NMH79275.1"/>
    <property type="molecule type" value="Genomic_DNA"/>
</dbReference>
<dbReference type="RefSeq" id="WP_169397340.1">
    <property type="nucleotide sequence ID" value="NZ_BAAAJH010000004.1"/>
</dbReference>
<reference evidence="1 2" key="1">
    <citation type="submission" date="2020-04" db="EMBL/GenBank/DDBJ databases">
        <authorList>
            <person name="Klaysubun C."/>
            <person name="Duangmal K."/>
            <person name="Lipun K."/>
        </authorList>
    </citation>
    <scope>NUCLEOTIDE SEQUENCE [LARGE SCALE GENOMIC DNA]</scope>
    <source>
        <strain evidence="1 2">JCM 11839</strain>
    </source>
</reference>
<evidence type="ECO:0008006" key="3">
    <source>
        <dbReference type="Google" id="ProtNLM"/>
    </source>
</evidence>
<dbReference type="Proteomes" id="UP001296706">
    <property type="component" value="Unassembled WGS sequence"/>
</dbReference>
<proteinExistence type="predicted"/>
<evidence type="ECO:0000313" key="1">
    <source>
        <dbReference type="EMBL" id="NMH79275.1"/>
    </source>
</evidence>
<protein>
    <recommendedName>
        <fullName evidence="3">DUF1508 domain-containing protein</fullName>
    </recommendedName>
</protein>
<comment type="caution">
    <text evidence="1">The sequence shown here is derived from an EMBL/GenBank/DDBJ whole genome shotgun (WGS) entry which is preliminary data.</text>
</comment>
<accession>A0ABX1RFV5</accession>
<sequence>MRILRTRAKLSAVAMWMAELPDGRQVIGGAANEAEARRMIEREQGRESVAWHLGRQQWRWTLVVEGGKTHHGWAESRPAALLAIALAKSPGAVPHRMISGRLRWSLPKDE</sequence>